<accession>A0ABX7L5U0</accession>
<dbReference type="EMBL" id="CP070969">
    <property type="protein sequence ID" value="QSF43284.1"/>
    <property type="molecule type" value="Genomic_DNA"/>
</dbReference>
<gene>
    <name evidence="1" type="ORF">JRJ22_18630</name>
</gene>
<proteinExistence type="predicted"/>
<reference evidence="1 2" key="1">
    <citation type="submission" date="2021-02" db="EMBL/GenBank/DDBJ databases">
        <title>Paenibacillus tianjinensis sp. nov.</title>
        <authorList>
            <person name="Liu H."/>
        </authorList>
    </citation>
    <scope>NUCLEOTIDE SEQUENCE [LARGE SCALE GENOMIC DNA]</scope>
    <source>
        <strain evidence="1 2">TB2019</strain>
    </source>
</reference>
<dbReference type="RefSeq" id="WP_206100922.1">
    <property type="nucleotide sequence ID" value="NZ_CP070969.1"/>
</dbReference>
<evidence type="ECO:0000313" key="1">
    <source>
        <dbReference type="EMBL" id="QSF43284.1"/>
    </source>
</evidence>
<name>A0ABX7L5U0_9BACL</name>
<keyword evidence="2" id="KW-1185">Reference proteome</keyword>
<dbReference type="Proteomes" id="UP000663452">
    <property type="component" value="Chromosome"/>
</dbReference>
<sequence>MNINPRLLKRPIDIQPEQLALELTKGKTFCPGYITTRRNDGELHLSQSCWTSQQVVCLDFDNSKEDKESKEKVKDIKITWEQAQKEFHDSAMFMYKTFSYTDDWPRFRVVLAYDEPITNQLLFNMHNQKLFNKYPYVDSSTFQTQRLFFGGSDLYVFDYSNRIQTLPDGGFYDLYNYGYNIEDNIGAKTPLNTIEANKTKKQSNIELIINKDNKIIHRIKDKYPPVIFNTRTEACKYLKKVNLHEYLGIHSNYLNDIFTMENKPSASIFQDPSTGYWWYKCHSTNHAWLGSIIDITQRLTGLSNTKSFKYLTEVFNIKIQKTEWQQEQEEMFQLNMEFLNDEFYIEEAYPYLNSILRSPLYYSLLRELHLIGLENIHNLIQLKDDGSSVFFASIDFIMHRLERYCDFAKFKMQKEKRVRTVLALLSYLKLLNRVGTDSLPEAYTKRAIQESQKNGKKRLITFYSLHSFDANYMLDIEELAKQFKQLGMTVTNFDRQMVIKTLGKEEADRVFPERKEEQLSDINERTCLLLEESLTALLNDRGWTTEERIINNTYLDIDVEAEIRKRDRKIKDGDVITEDRMQKWLYEYKKKQLKKIIGGMIIKYELAISPLSNELMESKQIPLHYTPSGVPSYPKVIYRK</sequence>
<evidence type="ECO:0000313" key="2">
    <source>
        <dbReference type="Proteomes" id="UP000663452"/>
    </source>
</evidence>
<organism evidence="1 2">
    <name type="scientific">Paenibacillus tianjinensis</name>
    <dbReference type="NCBI Taxonomy" id="2810347"/>
    <lineage>
        <taxon>Bacteria</taxon>
        <taxon>Bacillati</taxon>
        <taxon>Bacillota</taxon>
        <taxon>Bacilli</taxon>
        <taxon>Bacillales</taxon>
        <taxon>Paenibacillaceae</taxon>
        <taxon>Paenibacillus</taxon>
    </lineage>
</organism>
<protein>
    <submittedName>
        <fullName evidence="1">Uncharacterized protein</fullName>
    </submittedName>
</protein>